<gene>
    <name evidence="2" type="ORF">FIBSPDRAFT_968762</name>
</gene>
<proteinExistence type="predicted"/>
<evidence type="ECO:0000256" key="1">
    <source>
        <dbReference type="SAM" id="MobiDB-lite"/>
    </source>
</evidence>
<accession>A0A167U900</accession>
<dbReference type="EMBL" id="KV418017">
    <property type="protein sequence ID" value="KZP03705.1"/>
    <property type="molecule type" value="Genomic_DNA"/>
</dbReference>
<feature type="region of interest" description="Disordered" evidence="1">
    <location>
        <begin position="1"/>
        <end position="21"/>
    </location>
</feature>
<evidence type="ECO:0000313" key="2">
    <source>
        <dbReference type="EMBL" id="KZP03705.1"/>
    </source>
</evidence>
<name>A0A167U900_9AGAM</name>
<protein>
    <submittedName>
        <fullName evidence="2">Uncharacterized protein</fullName>
    </submittedName>
</protein>
<dbReference type="AlphaFoldDB" id="A0A167U900"/>
<sequence>MLVPTDPPQTQGTPPPTNANADALHQYEQRQQQYLHSPNPPGMWPMHHQSQTPTGAQYMPYHNMSTSPQQTMMGAHYGPMPMDYGQTGPKRPRFDEDDRYGMATGMDPGQILIQVMGKCEELTGMMKKITLKMDEFEGTLNEHHKEITHLNETTKQSADRADRAKSEPKLQAVVHQAMYYLCDPEFTNEGTGRNIVLPDPLPAGAEARQLMVPGKDGEEDTIVRVFNPDWMKAYKDCPEQREYITQAILWVIANNPVDDPLTDIPSELLAFDVVREYAMTFLTTLKLRYRKQTDEQADKKYKVKTMNNRRSERAKTKWENRLAAVPQLEESLQTPGLARYVVRGWMSPEASDCGEADADEWEAARALANAGSNGRETRPVPFRATWLSKLLYALDKNVISGKPGVGKRKYDCFHGLEVNTVQTGPKHFGKEVHYRCMFDDTWMEENAASVPFTVTETPTDFNISAEDIPNSAVGKADLEALGLGA</sequence>
<keyword evidence="3" id="KW-1185">Reference proteome</keyword>
<organism evidence="2 3">
    <name type="scientific">Athelia psychrophila</name>
    <dbReference type="NCBI Taxonomy" id="1759441"/>
    <lineage>
        <taxon>Eukaryota</taxon>
        <taxon>Fungi</taxon>
        <taxon>Dikarya</taxon>
        <taxon>Basidiomycota</taxon>
        <taxon>Agaricomycotina</taxon>
        <taxon>Agaricomycetes</taxon>
        <taxon>Agaricomycetidae</taxon>
        <taxon>Atheliales</taxon>
        <taxon>Atheliaceae</taxon>
        <taxon>Athelia</taxon>
    </lineage>
</organism>
<evidence type="ECO:0000313" key="3">
    <source>
        <dbReference type="Proteomes" id="UP000076532"/>
    </source>
</evidence>
<dbReference type="Proteomes" id="UP000076532">
    <property type="component" value="Unassembled WGS sequence"/>
</dbReference>
<reference evidence="2 3" key="1">
    <citation type="journal article" date="2016" name="Mol. Biol. Evol.">
        <title>Comparative Genomics of Early-Diverging Mushroom-Forming Fungi Provides Insights into the Origins of Lignocellulose Decay Capabilities.</title>
        <authorList>
            <person name="Nagy L.G."/>
            <person name="Riley R."/>
            <person name="Tritt A."/>
            <person name="Adam C."/>
            <person name="Daum C."/>
            <person name="Floudas D."/>
            <person name="Sun H."/>
            <person name="Yadav J.S."/>
            <person name="Pangilinan J."/>
            <person name="Larsson K.H."/>
            <person name="Matsuura K."/>
            <person name="Barry K."/>
            <person name="Labutti K."/>
            <person name="Kuo R."/>
            <person name="Ohm R.A."/>
            <person name="Bhattacharya S.S."/>
            <person name="Shirouzu T."/>
            <person name="Yoshinaga Y."/>
            <person name="Martin F.M."/>
            <person name="Grigoriev I.V."/>
            <person name="Hibbett D.S."/>
        </authorList>
    </citation>
    <scope>NUCLEOTIDE SEQUENCE [LARGE SCALE GENOMIC DNA]</scope>
    <source>
        <strain evidence="2 3">CBS 109695</strain>
    </source>
</reference>